<dbReference type="InterPro" id="IPR000719">
    <property type="entry name" value="Prot_kinase_dom"/>
</dbReference>
<dbReference type="FunFam" id="1.10.510.10:FF:000571">
    <property type="entry name" value="Maternal embryonic leucine zipper kinase"/>
    <property type="match status" value="1"/>
</dbReference>
<dbReference type="SUPFAM" id="SSF49879">
    <property type="entry name" value="SMAD/FHA domain"/>
    <property type="match status" value="1"/>
</dbReference>
<dbReference type="SMART" id="SM00220">
    <property type="entry name" value="S_TKc"/>
    <property type="match status" value="1"/>
</dbReference>
<feature type="domain" description="FHA" evidence="6">
    <location>
        <begin position="67"/>
        <end position="123"/>
    </location>
</feature>
<dbReference type="PROSITE" id="PS00108">
    <property type="entry name" value="PROTEIN_KINASE_ST"/>
    <property type="match status" value="1"/>
</dbReference>
<evidence type="ECO:0000256" key="5">
    <source>
        <dbReference type="SAM" id="MobiDB-lite"/>
    </source>
</evidence>
<evidence type="ECO:0000256" key="3">
    <source>
        <dbReference type="ARBA" id="ARBA00022840"/>
    </source>
</evidence>
<accession>A0A9N8ZCK1</accession>
<dbReference type="PROSITE" id="PS50011">
    <property type="entry name" value="PROTEIN_KINASE_DOM"/>
    <property type="match status" value="1"/>
</dbReference>
<evidence type="ECO:0000313" key="9">
    <source>
        <dbReference type="Proteomes" id="UP000789572"/>
    </source>
</evidence>
<dbReference type="SMART" id="SM00240">
    <property type="entry name" value="FHA"/>
    <property type="match status" value="1"/>
</dbReference>
<keyword evidence="3 4" id="KW-0067">ATP-binding</keyword>
<dbReference type="Pfam" id="PF00069">
    <property type="entry name" value="Pkinase"/>
    <property type="match status" value="1"/>
</dbReference>
<name>A0A9N8ZCK1_9GLOM</name>
<dbReference type="InterPro" id="IPR011009">
    <property type="entry name" value="Kinase-like_dom_sf"/>
</dbReference>
<evidence type="ECO:0000256" key="1">
    <source>
        <dbReference type="ARBA" id="ARBA00005575"/>
    </source>
</evidence>
<dbReference type="SUPFAM" id="SSF56112">
    <property type="entry name" value="Protein kinase-like (PK-like)"/>
    <property type="match status" value="1"/>
</dbReference>
<dbReference type="PANTHER" id="PTHR24347">
    <property type="entry name" value="SERINE/THREONINE-PROTEIN KINASE"/>
    <property type="match status" value="1"/>
</dbReference>
<dbReference type="Proteomes" id="UP000789572">
    <property type="component" value="Unassembled WGS sequence"/>
</dbReference>
<dbReference type="Pfam" id="PF00498">
    <property type="entry name" value="FHA"/>
    <property type="match status" value="1"/>
</dbReference>
<evidence type="ECO:0000256" key="2">
    <source>
        <dbReference type="ARBA" id="ARBA00022741"/>
    </source>
</evidence>
<dbReference type="Gene3D" id="2.60.200.20">
    <property type="match status" value="1"/>
</dbReference>
<evidence type="ECO:0000259" key="6">
    <source>
        <dbReference type="PROSITE" id="PS50006"/>
    </source>
</evidence>
<dbReference type="InterPro" id="IPR017441">
    <property type="entry name" value="Protein_kinase_ATP_BS"/>
</dbReference>
<gene>
    <name evidence="8" type="ORF">POCULU_LOCUS2054</name>
</gene>
<sequence>MSLKSSRQRDEAEEETQLKRPKIDEEEEDEKNDNDNDNVDDDESKPWAKLISLTDGFENILISKRQHSIGRSRTCDTQLKDEAISSHHCIIYKHYKKENGECRCDLILEDNSKRGIEFNNKNSERMKQRLIKSGDVIGLKLKDQTVRYQFKVLIEDDICVSRRDCSWWEQRFEDRYKVLEWVGKGQFAHVHKVELIGTGKTFAVKTLNKTTIMNNDKLLKALKSETAIMQNVKHDNITKIFDTFDTGDEFKIVMEWIPEGELFDLIASKNGLTERQTRTIFRQLFDAIQFLHGMHVVHRDLKPENILMVSRENLIVKIADFGLATWMHDRSVRMSTLCGTPTYVAPEILTPKPVRSYNAAVDMWSLGVILYITLCGFPPFYKADGRMPLAEQIRTADYSFPVDHWGKKSLNSRNLVKELLKINPRERLTATLALEHPFMTTPGPSDDLLPTLALMPHNNAADSFNQSPMPSVAQSTLYLSTHEQLPQVESTLEEPAPAQTAGAPSPPPISRILTIERATNNADAPEVRLSELPIDPQDYSQLAFLTGVLGSEDATIYKTAHEELPEGDMFP</sequence>
<feature type="region of interest" description="Disordered" evidence="5">
    <location>
        <begin position="488"/>
        <end position="510"/>
    </location>
</feature>
<keyword evidence="2 4" id="KW-0547">Nucleotide-binding</keyword>
<dbReference type="OrthoDB" id="407410at2759"/>
<feature type="compositionally biased region" description="Acidic residues" evidence="5">
    <location>
        <begin position="24"/>
        <end position="43"/>
    </location>
</feature>
<protein>
    <submittedName>
        <fullName evidence="8">3061_t:CDS:1</fullName>
    </submittedName>
</protein>
<dbReference type="PROSITE" id="PS00107">
    <property type="entry name" value="PROTEIN_KINASE_ATP"/>
    <property type="match status" value="1"/>
</dbReference>
<organism evidence="8 9">
    <name type="scientific">Paraglomus occultum</name>
    <dbReference type="NCBI Taxonomy" id="144539"/>
    <lineage>
        <taxon>Eukaryota</taxon>
        <taxon>Fungi</taxon>
        <taxon>Fungi incertae sedis</taxon>
        <taxon>Mucoromycota</taxon>
        <taxon>Glomeromycotina</taxon>
        <taxon>Glomeromycetes</taxon>
        <taxon>Paraglomerales</taxon>
        <taxon>Paraglomeraceae</taxon>
        <taxon>Paraglomus</taxon>
    </lineage>
</organism>
<dbReference type="GO" id="GO:0005524">
    <property type="term" value="F:ATP binding"/>
    <property type="evidence" value="ECO:0007669"/>
    <property type="project" value="UniProtKB-UniRule"/>
</dbReference>
<evidence type="ECO:0000256" key="4">
    <source>
        <dbReference type="PROSITE-ProRule" id="PRU10141"/>
    </source>
</evidence>
<dbReference type="InterPro" id="IPR000253">
    <property type="entry name" value="FHA_dom"/>
</dbReference>
<dbReference type="InterPro" id="IPR008984">
    <property type="entry name" value="SMAD_FHA_dom_sf"/>
</dbReference>
<reference evidence="8" key="1">
    <citation type="submission" date="2021-06" db="EMBL/GenBank/DDBJ databases">
        <authorList>
            <person name="Kallberg Y."/>
            <person name="Tangrot J."/>
            <person name="Rosling A."/>
        </authorList>
    </citation>
    <scope>NUCLEOTIDE SEQUENCE</scope>
    <source>
        <strain evidence="8">IA702</strain>
    </source>
</reference>
<comment type="similarity">
    <text evidence="1">Belongs to the protein kinase superfamily. CAMK Ser/Thr protein kinase family. CHEK2 subfamily.</text>
</comment>
<feature type="binding site" evidence="4">
    <location>
        <position position="205"/>
    </location>
    <ligand>
        <name>ATP</name>
        <dbReference type="ChEBI" id="CHEBI:30616"/>
    </ligand>
</feature>
<dbReference type="EMBL" id="CAJVPJ010000175">
    <property type="protein sequence ID" value="CAG8490682.1"/>
    <property type="molecule type" value="Genomic_DNA"/>
</dbReference>
<dbReference type="GO" id="GO:0004672">
    <property type="term" value="F:protein kinase activity"/>
    <property type="evidence" value="ECO:0007669"/>
    <property type="project" value="InterPro"/>
</dbReference>
<dbReference type="PROSITE" id="PS50006">
    <property type="entry name" value="FHA_DOMAIN"/>
    <property type="match status" value="1"/>
</dbReference>
<dbReference type="AlphaFoldDB" id="A0A9N8ZCK1"/>
<dbReference type="InterPro" id="IPR008271">
    <property type="entry name" value="Ser/Thr_kinase_AS"/>
</dbReference>
<evidence type="ECO:0000259" key="7">
    <source>
        <dbReference type="PROSITE" id="PS50011"/>
    </source>
</evidence>
<dbReference type="Gene3D" id="1.10.510.10">
    <property type="entry name" value="Transferase(Phosphotransferase) domain 1"/>
    <property type="match status" value="1"/>
</dbReference>
<evidence type="ECO:0000313" key="8">
    <source>
        <dbReference type="EMBL" id="CAG8490682.1"/>
    </source>
</evidence>
<feature type="domain" description="Protein kinase" evidence="7">
    <location>
        <begin position="176"/>
        <end position="439"/>
    </location>
</feature>
<feature type="region of interest" description="Disordered" evidence="5">
    <location>
        <begin position="1"/>
        <end position="44"/>
    </location>
</feature>
<comment type="caution">
    <text evidence="8">The sequence shown here is derived from an EMBL/GenBank/DDBJ whole genome shotgun (WGS) entry which is preliminary data.</text>
</comment>
<dbReference type="CDD" id="cd05117">
    <property type="entry name" value="STKc_CAMK"/>
    <property type="match status" value="1"/>
</dbReference>
<keyword evidence="9" id="KW-1185">Reference proteome</keyword>
<proteinExistence type="inferred from homology"/>